<dbReference type="SMART" id="SM00862">
    <property type="entry name" value="Trans_reg_C"/>
    <property type="match status" value="1"/>
</dbReference>
<keyword evidence="3 6" id="KW-0238">DNA-binding</keyword>
<protein>
    <recommendedName>
        <fullName evidence="11">DNA-binding response OmpR family regulator</fullName>
    </recommendedName>
</protein>
<evidence type="ECO:0000256" key="1">
    <source>
        <dbReference type="ARBA" id="ARBA00022553"/>
    </source>
</evidence>
<dbReference type="InterPro" id="IPR036388">
    <property type="entry name" value="WH-like_DNA-bd_sf"/>
</dbReference>
<keyword evidence="4" id="KW-0804">Transcription</keyword>
<gene>
    <name evidence="9" type="ORF">GCM10022223_19770</name>
</gene>
<evidence type="ECO:0000259" key="7">
    <source>
        <dbReference type="PROSITE" id="PS50110"/>
    </source>
</evidence>
<evidence type="ECO:0000256" key="6">
    <source>
        <dbReference type="PROSITE-ProRule" id="PRU01091"/>
    </source>
</evidence>
<dbReference type="PANTHER" id="PTHR48111:SF4">
    <property type="entry name" value="DNA-BINDING DUAL TRANSCRIPTIONAL REGULATOR OMPR"/>
    <property type="match status" value="1"/>
</dbReference>
<dbReference type="Proteomes" id="UP001501074">
    <property type="component" value="Unassembled WGS sequence"/>
</dbReference>
<dbReference type="Gene3D" id="3.40.50.2300">
    <property type="match status" value="1"/>
</dbReference>
<evidence type="ECO:0000256" key="2">
    <source>
        <dbReference type="ARBA" id="ARBA00023015"/>
    </source>
</evidence>
<comment type="caution">
    <text evidence="9">The sequence shown here is derived from an EMBL/GenBank/DDBJ whole genome shotgun (WGS) entry which is preliminary data.</text>
</comment>
<dbReference type="Pfam" id="PF00486">
    <property type="entry name" value="Trans_reg_C"/>
    <property type="match status" value="1"/>
</dbReference>
<dbReference type="SUPFAM" id="SSF46894">
    <property type="entry name" value="C-terminal effector domain of the bipartite response regulators"/>
    <property type="match status" value="1"/>
</dbReference>
<dbReference type="SUPFAM" id="SSF52172">
    <property type="entry name" value="CheY-like"/>
    <property type="match status" value="1"/>
</dbReference>
<dbReference type="SMART" id="SM00448">
    <property type="entry name" value="REC"/>
    <property type="match status" value="1"/>
</dbReference>
<feature type="domain" description="Response regulatory" evidence="7">
    <location>
        <begin position="7"/>
        <end position="120"/>
    </location>
</feature>
<evidence type="ECO:0000256" key="3">
    <source>
        <dbReference type="ARBA" id="ARBA00023125"/>
    </source>
</evidence>
<evidence type="ECO:0000259" key="8">
    <source>
        <dbReference type="PROSITE" id="PS51755"/>
    </source>
</evidence>
<feature type="modified residue" description="4-aspartylphosphate" evidence="5">
    <location>
        <position position="56"/>
    </location>
</feature>
<dbReference type="InterPro" id="IPR039420">
    <property type="entry name" value="WalR-like"/>
</dbReference>
<feature type="domain" description="OmpR/PhoB-type" evidence="8">
    <location>
        <begin position="197"/>
        <end position="296"/>
    </location>
</feature>
<dbReference type="PANTHER" id="PTHR48111">
    <property type="entry name" value="REGULATOR OF RPOS"/>
    <property type="match status" value="1"/>
</dbReference>
<evidence type="ECO:0008006" key="11">
    <source>
        <dbReference type="Google" id="ProtNLM"/>
    </source>
</evidence>
<dbReference type="EMBL" id="BAAAZO010000003">
    <property type="protein sequence ID" value="GAA3604159.1"/>
    <property type="molecule type" value="Genomic_DNA"/>
</dbReference>
<feature type="DNA-binding region" description="OmpR/PhoB-type" evidence="6">
    <location>
        <begin position="197"/>
        <end position="296"/>
    </location>
</feature>
<reference evidence="10" key="1">
    <citation type="journal article" date="2019" name="Int. J. Syst. Evol. Microbiol.">
        <title>The Global Catalogue of Microorganisms (GCM) 10K type strain sequencing project: providing services to taxonomists for standard genome sequencing and annotation.</title>
        <authorList>
            <consortium name="The Broad Institute Genomics Platform"/>
            <consortium name="The Broad Institute Genome Sequencing Center for Infectious Disease"/>
            <person name="Wu L."/>
            <person name="Ma J."/>
        </authorList>
    </citation>
    <scope>NUCLEOTIDE SEQUENCE [LARGE SCALE GENOMIC DNA]</scope>
    <source>
        <strain evidence="10">JCM 16902</strain>
    </source>
</reference>
<dbReference type="InterPro" id="IPR001867">
    <property type="entry name" value="OmpR/PhoB-type_DNA-bd"/>
</dbReference>
<keyword evidence="2" id="KW-0805">Transcription regulation</keyword>
<accession>A0ABP6ZB41</accession>
<dbReference type="InterPro" id="IPR001789">
    <property type="entry name" value="Sig_transdc_resp-reg_receiver"/>
</dbReference>
<evidence type="ECO:0000313" key="10">
    <source>
        <dbReference type="Proteomes" id="UP001501074"/>
    </source>
</evidence>
<dbReference type="CDD" id="cd00383">
    <property type="entry name" value="trans_reg_C"/>
    <property type="match status" value="1"/>
</dbReference>
<keyword evidence="1 5" id="KW-0597">Phosphoprotein</keyword>
<dbReference type="InterPro" id="IPR016032">
    <property type="entry name" value="Sig_transdc_resp-reg_C-effctor"/>
</dbReference>
<evidence type="ECO:0000313" key="9">
    <source>
        <dbReference type="EMBL" id="GAA3604159.1"/>
    </source>
</evidence>
<dbReference type="PROSITE" id="PS51755">
    <property type="entry name" value="OMPR_PHOB"/>
    <property type="match status" value="1"/>
</dbReference>
<dbReference type="InterPro" id="IPR011006">
    <property type="entry name" value="CheY-like_superfamily"/>
</dbReference>
<dbReference type="Pfam" id="PF00072">
    <property type="entry name" value="Response_reg"/>
    <property type="match status" value="1"/>
</dbReference>
<sequence>MVEGVRTAVIVDDDPEIRMILRAALESTGFTVFEATTGHEAVVRVREHNPDLVTLDLVLPGFDGVEVCRRIREQTDAYIIMITASSDEADRLVGLATGADDYVTKPFSPREVQARVAAMFRRPRRVARAEPRNSDEEPVFGRRSYLDAVPRHSVPTQRPFSEGRHAYAVPGGETVPDVPPWGPSLLSGTSGVVEEDHGLLRHGHLAIDVEGRTATYAGTELPLTKIEFDLLATMTGNPRRVWRRETLLNIVWGGQWSDHHVVEVHIGNLRRKLADVAGAGLPIIKTVRGIGYRMAPVDPAQSSGHHAGLPTTY</sequence>
<evidence type="ECO:0000256" key="4">
    <source>
        <dbReference type="ARBA" id="ARBA00023163"/>
    </source>
</evidence>
<organism evidence="9 10">
    <name type="scientific">Kineosporia mesophila</name>
    <dbReference type="NCBI Taxonomy" id="566012"/>
    <lineage>
        <taxon>Bacteria</taxon>
        <taxon>Bacillati</taxon>
        <taxon>Actinomycetota</taxon>
        <taxon>Actinomycetes</taxon>
        <taxon>Kineosporiales</taxon>
        <taxon>Kineosporiaceae</taxon>
        <taxon>Kineosporia</taxon>
    </lineage>
</organism>
<dbReference type="CDD" id="cd17574">
    <property type="entry name" value="REC_OmpR"/>
    <property type="match status" value="1"/>
</dbReference>
<name>A0ABP6ZB41_9ACTN</name>
<dbReference type="Gene3D" id="1.10.10.10">
    <property type="entry name" value="Winged helix-like DNA-binding domain superfamily/Winged helix DNA-binding domain"/>
    <property type="match status" value="1"/>
</dbReference>
<keyword evidence="10" id="KW-1185">Reference proteome</keyword>
<evidence type="ECO:0000256" key="5">
    <source>
        <dbReference type="PROSITE-ProRule" id="PRU00169"/>
    </source>
</evidence>
<dbReference type="PROSITE" id="PS50110">
    <property type="entry name" value="RESPONSE_REGULATORY"/>
    <property type="match status" value="1"/>
</dbReference>
<proteinExistence type="predicted"/>